<evidence type="ECO:0000313" key="3">
    <source>
        <dbReference type="EMBL" id="GHP10185.1"/>
    </source>
</evidence>
<comment type="caution">
    <text evidence="3">The sequence shown here is derived from an EMBL/GenBank/DDBJ whole genome shotgun (WGS) entry which is preliminary data.</text>
</comment>
<dbReference type="InterPro" id="IPR036249">
    <property type="entry name" value="Thioredoxin-like_sf"/>
</dbReference>
<feature type="region of interest" description="Disordered" evidence="1">
    <location>
        <begin position="1"/>
        <end position="145"/>
    </location>
</feature>
<sequence>MSSSGQQRESSRSSHAALGSALVYDTSTTPPTTGRYSPLIVEQLGDRRRTTLPKSSPRVGATERAPSPFWATRNVSPSPSKSTNSPTKERHVSFGPEQRWEPMLAKEESFENRRRAQKLAAERLATTDTAATKARKQASASSTLDAAATTTAAATAMLLPTSNSVPSIRSVSPIRQRVKNAAAGGADSGSQGGGGPGGYGSSPLQYLCPLLEWAATSTNPAIPRNRALEVLTSGLASVARLPFGTSVNPALAQSTWKRPTKPITVYEFEACPFCRRVREAAADLDLDLRILPCPKNGRVFRTRAVEVGGREQFPLMVDENNSDPVIIYESDAIVKYLYETYGGGYEESSPPRLLSSTLLTGWMPTVLRLGRGLRRYDGAKPEAAGARITFWSYENNQFARLVREALCELEIPYTLKACAKGSTKREELKELQGGSTKVPFLVDAGTGENVQDSEQAVAYLFKEYSSPPPEEEIE</sequence>
<accession>A0A830HU21</accession>
<dbReference type="PROSITE" id="PS51354">
    <property type="entry name" value="GLUTAREDOXIN_2"/>
    <property type="match status" value="1"/>
</dbReference>
<dbReference type="Proteomes" id="UP000660262">
    <property type="component" value="Unassembled WGS sequence"/>
</dbReference>
<organism evidence="3 4">
    <name type="scientific">Pycnococcus provasolii</name>
    <dbReference type="NCBI Taxonomy" id="41880"/>
    <lineage>
        <taxon>Eukaryota</taxon>
        <taxon>Viridiplantae</taxon>
        <taxon>Chlorophyta</taxon>
        <taxon>Pseudoscourfieldiophyceae</taxon>
        <taxon>Pseudoscourfieldiales</taxon>
        <taxon>Pycnococcaceae</taxon>
        <taxon>Pycnococcus</taxon>
    </lineage>
</organism>
<evidence type="ECO:0000313" key="4">
    <source>
        <dbReference type="Proteomes" id="UP000660262"/>
    </source>
</evidence>
<dbReference type="EMBL" id="BNJQ01000028">
    <property type="protein sequence ID" value="GHP10185.1"/>
    <property type="molecule type" value="Genomic_DNA"/>
</dbReference>
<feature type="domain" description="GST N-terminal" evidence="2">
    <location>
        <begin position="261"/>
        <end position="345"/>
    </location>
</feature>
<feature type="compositionally biased region" description="Basic and acidic residues" evidence="1">
    <location>
        <begin position="87"/>
        <end position="114"/>
    </location>
</feature>
<reference evidence="3" key="1">
    <citation type="submission" date="2020-10" db="EMBL/GenBank/DDBJ databases">
        <title>Unveiling of a novel bifunctional photoreceptor, Dualchrome1, isolated from a cosmopolitan green alga.</title>
        <authorList>
            <person name="Suzuki S."/>
            <person name="Kawachi M."/>
        </authorList>
    </citation>
    <scope>NUCLEOTIDE SEQUENCE</scope>
    <source>
        <strain evidence="3">NIES 2893</strain>
    </source>
</reference>
<protein>
    <submittedName>
        <fullName evidence="3">Anaphase-promoting complex subunit</fullName>
    </submittedName>
</protein>
<proteinExistence type="predicted"/>
<dbReference type="PANTHER" id="PTHR45288">
    <property type="entry name" value="THIOREDOXIN FAMILY PROTEIN"/>
    <property type="match status" value="1"/>
</dbReference>
<dbReference type="AlphaFoldDB" id="A0A830HU21"/>
<feature type="compositionally biased region" description="Gly residues" evidence="1">
    <location>
        <begin position="186"/>
        <end position="198"/>
    </location>
</feature>
<dbReference type="OrthoDB" id="422574at2759"/>
<evidence type="ECO:0000259" key="2">
    <source>
        <dbReference type="PROSITE" id="PS50404"/>
    </source>
</evidence>
<keyword evidence="4" id="KW-1185">Reference proteome</keyword>
<dbReference type="SUPFAM" id="SSF52833">
    <property type="entry name" value="Thioredoxin-like"/>
    <property type="match status" value="2"/>
</dbReference>
<feature type="compositionally biased region" description="Low complexity" evidence="1">
    <location>
        <begin position="76"/>
        <end position="86"/>
    </location>
</feature>
<dbReference type="PROSITE" id="PS50404">
    <property type="entry name" value="GST_NTER"/>
    <property type="match status" value="1"/>
</dbReference>
<dbReference type="InterPro" id="IPR004045">
    <property type="entry name" value="Glutathione_S-Trfase_N"/>
</dbReference>
<dbReference type="Gene3D" id="3.40.30.10">
    <property type="entry name" value="Glutaredoxin"/>
    <property type="match status" value="2"/>
</dbReference>
<dbReference type="GO" id="GO:0009507">
    <property type="term" value="C:chloroplast"/>
    <property type="evidence" value="ECO:0007669"/>
    <property type="project" value="TreeGrafter"/>
</dbReference>
<gene>
    <name evidence="3" type="ORF">PPROV_000891700</name>
</gene>
<feature type="region of interest" description="Disordered" evidence="1">
    <location>
        <begin position="179"/>
        <end position="198"/>
    </location>
</feature>
<name>A0A830HU21_9CHLO</name>
<dbReference type="Pfam" id="PF13417">
    <property type="entry name" value="GST_N_3"/>
    <property type="match status" value="2"/>
</dbReference>
<feature type="compositionally biased region" description="Polar residues" evidence="1">
    <location>
        <begin position="25"/>
        <end position="35"/>
    </location>
</feature>
<evidence type="ECO:0000256" key="1">
    <source>
        <dbReference type="SAM" id="MobiDB-lite"/>
    </source>
</evidence>
<feature type="compositionally biased region" description="Low complexity" evidence="1">
    <location>
        <begin position="126"/>
        <end position="145"/>
    </location>
</feature>
<dbReference type="PANTHER" id="PTHR45288:SF2">
    <property type="entry name" value="THIOREDOXIN FAMILY PROTEIN"/>
    <property type="match status" value="1"/>
</dbReference>